<reference evidence="2 3" key="1">
    <citation type="submission" date="2019-07" db="EMBL/GenBank/DDBJ databases">
        <title>Sphingomonas alkalisoli sp. nov., isolated from rhizosphere soil of Suaedae salsa.</title>
        <authorList>
            <person name="Zhang H."/>
            <person name="Xu L."/>
            <person name="Zhang J.-X."/>
            <person name="Sun J.-Q."/>
        </authorList>
    </citation>
    <scope>NUCLEOTIDE SEQUENCE [LARGE SCALE GENOMIC DNA]</scope>
    <source>
        <strain evidence="2 3">XS-10</strain>
    </source>
</reference>
<dbReference type="OrthoDB" id="8420544at2"/>
<name>A0A518RE58_9SPHN</name>
<dbReference type="AlphaFoldDB" id="A0A518RE58"/>
<feature type="region of interest" description="Disordered" evidence="1">
    <location>
        <begin position="1"/>
        <end position="35"/>
    </location>
</feature>
<organism evidence="2 3">
    <name type="scientific">Sphingomonas suaedae</name>
    <dbReference type="NCBI Taxonomy" id="2599297"/>
    <lineage>
        <taxon>Bacteria</taxon>
        <taxon>Pseudomonadati</taxon>
        <taxon>Pseudomonadota</taxon>
        <taxon>Alphaproteobacteria</taxon>
        <taxon>Sphingomonadales</taxon>
        <taxon>Sphingomonadaceae</taxon>
        <taxon>Sphingomonas</taxon>
    </lineage>
</organism>
<dbReference type="RefSeq" id="WP_145845869.1">
    <property type="nucleotide sequence ID" value="NZ_CP042239.1"/>
</dbReference>
<dbReference type="EMBL" id="CP042239">
    <property type="protein sequence ID" value="QDX25704.1"/>
    <property type="molecule type" value="Genomic_DNA"/>
</dbReference>
<dbReference type="Proteomes" id="UP000318055">
    <property type="component" value="Chromosome"/>
</dbReference>
<evidence type="ECO:0000256" key="1">
    <source>
        <dbReference type="SAM" id="MobiDB-lite"/>
    </source>
</evidence>
<proteinExistence type="predicted"/>
<keyword evidence="3" id="KW-1185">Reference proteome</keyword>
<evidence type="ECO:0000313" key="2">
    <source>
        <dbReference type="EMBL" id="QDX25704.1"/>
    </source>
</evidence>
<protein>
    <submittedName>
        <fullName evidence="2">Uncharacterized protein</fullName>
    </submittedName>
</protein>
<dbReference type="KEGG" id="ssua:FPZ54_06495"/>
<gene>
    <name evidence="2" type="ORF">FPZ54_06495</name>
</gene>
<accession>A0A518RE58</accession>
<evidence type="ECO:0000313" key="3">
    <source>
        <dbReference type="Proteomes" id="UP000318055"/>
    </source>
</evidence>
<sequence length="100" mass="11387">MTDTPDLFGHTPAQGSLFGEGDGKMTASAREPQMPTPELARARLHRFLETARAAETMPWDARRARVVQIIFPQMARWLPEDEADQLCMEFMREVERLKAA</sequence>